<dbReference type="AlphaFoldDB" id="A0A1G8TDW5"/>
<dbReference type="InterPro" id="IPR011008">
    <property type="entry name" value="Dimeric_a/b-barrel"/>
</dbReference>
<organism evidence="2 3">
    <name type="scientific">Streptomyces indicus</name>
    <dbReference type="NCBI Taxonomy" id="417292"/>
    <lineage>
        <taxon>Bacteria</taxon>
        <taxon>Bacillati</taxon>
        <taxon>Actinomycetota</taxon>
        <taxon>Actinomycetes</taxon>
        <taxon>Kitasatosporales</taxon>
        <taxon>Streptomycetaceae</taxon>
        <taxon>Streptomyces</taxon>
    </lineage>
</organism>
<dbReference type="Proteomes" id="UP000199155">
    <property type="component" value="Unassembled WGS sequence"/>
</dbReference>
<protein>
    <recommendedName>
        <fullName evidence="1">DUF3291 domain-containing protein</fullName>
    </recommendedName>
</protein>
<dbReference type="STRING" id="417292.SAMN05421806_101215"/>
<name>A0A1G8TDW5_9ACTN</name>
<dbReference type="EMBL" id="FNFF01000001">
    <property type="protein sequence ID" value="SDJ39792.1"/>
    <property type="molecule type" value="Genomic_DNA"/>
</dbReference>
<proteinExistence type="predicted"/>
<gene>
    <name evidence="2" type="ORF">SAMN05421806_101215</name>
</gene>
<sequence length="153" mass="17376">MADSPAYHLAQVNVGRLQAPLDSAQLKDFTEGLVPVNAVADRSDGFVWRLQDESGDATDFRILGDPELLINLSVWRDVDALNTFMYSGRHRELLKRRREFFHRLEEAVTALWWVPAGHLPSVEEAGERLLHLREHGPSAYAFSLRRSFPPPAE</sequence>
<dbReference type="Pfam" id="PF11695">
    <property type="entry name" value="DUF3291"/>
    <property type="match status" value="1"/>
</dbReference>
<evidence type="ECO:0000259" key="1">
    <source>
        <dbReference type="Pfam" id="PF11695"/>
    </source>
</evidence>
<keyword evidence="3" id="KW-1185">Reference proteome</keyword>
<accession>A0A1G8TDW5</accession>
<dbReference type="OrthoDB" id="2376237at2"/>
<dbReference type="SUPFAM" id="SSF54909">
    <property type="entry name" value="Dimeric alpha+beta barrel"/>
    <property type="match status" value="1"/>
</dbReference>
<evidence type="ECO:0000313" key="2">
    <source>
        <dbReference type="EMBL" id="SDJ39792.1"/>
    </source>
</evidence>
<dbReference type="RefSeq" id="WP_093606719.1">
    <property type="nucleotide sequence ID" value="NZ_FNFF01000001.1"/>
</dbReference>
<reference evidence="2 3" key="1">
    <citation type="submission" date="2016-10" db="EMBL/GenBank/DDBJ databases">
        <authorList>
            <person name="de Groot N.N."/>
        </authorList>
    </citation>
    <scope>NUCLEOTIDE SEQUENCE [LARGE SCALE GENOMIC DNA]</scope>
    <source>
        <strain evidence="2 3">CGMCC 4.5727</strain>
    </source>
</reference>
<feature type="domain" description="DUF3291" evidence="1">
    <location>
        <begin position="9"/>
        <end position="146"/>
    </location>
</feature>
<dbReference type="InterPro" id="IPR021708">
    <property type="entry name" value="DUF3291"/>
</dbReference>
<evidence type="ECO:0000313" key="3">
    <source>
        <dbReference type="Proteomes" id="UP000199155"/>
    </source>
</evidence>